<sequence length="143" mass="16217">MSELLRQAQSLVDQVQSLEEQKKACAVQVQVAEDQKLARIAQVEAAEDQRLSRLIAESEFLKAQIISNANYLTPASQEQGCAIITYKNETDDWIMAVARLNSFEPVHHAVIISKEYNIEGVIACLHELHTHYAKLLRKKLFQI</sequence>
<dbReference type="EMBL" id="CP042197">
    <property type="protein sequence ID" value="QDS75497.1"/>
    <property type="molecule type" value="Genomic_DNA"/>
</dbReference>
<dbReference type="OrthoDB" id="10623281at2759"/>
<organism evidence="2 3">
    <name type="scientific">Venturia effusa</name>
    <dbReference type="NCBI Taxonomy" id="50376"/>
    <lineage>
        <taxon>Eukaryota</taxon>
        <taxon>Fungi</taxon>
        <taxon>Dikarya</taxon>
        <taxon>Ascomycota</taxon>
        <taxon>Pezizomycotina</taxon>
        <taxon>Dothideomycetes</taxon>
        <taxon>Pleosporomycetidae</taxon>
        <taxon>Venturiales</taxon>
        <taxon>Venturiaceae</taxon>
        <taxon>Venturia</taxon>
    </lineage>
</organism>
<dbReference type="AlphaFoldDB" id="A0A517LIQ2"/>
<proteinExistence type="predicted"/>
<protein>
    <submittedName>
        <fullName evidence="2">Uncharacterized protein</fullName>
    </submittedName>
</protein>
<name>A0A517LIQ2_9PEZI</name>
<reference evidence="2 3" key="1">
    <citation type="submission" date="2019-07" db="EMBL/GenBank/DDBJ databases">
        <title>Finished genome of Venturia effusa.</title>
        <authorList>
            <person name="Young C.A."/>
            <person name="Cox M.P."/>
            <person name="Ganley A.R.D."/>
            <person name="David W.J."/>
        </authorList>
    </citation>
    <scope>NUCLEOTIDE SEQUENCE [LARGE SCALE GENOMIC DNA]</scope>
    <source>
        <strain evidence="3">albino</strain>
    </source>
</reference>
<keyword evidence="1" id="KW-0175">Coiled coil</keyword>
<keyword evidence="3" id="KW-1185">Reference proteome</keyword>
<evidence type="ECO:0000256" key="1">
    <source>
        <dbReference type="SAM" id="Coils"/>
    </source>
</evidence>
<feature type="coiled-coil region" evidence="1">
    <location>
        <begin position="1"/>
        <end position="35"/>
    </location>
</feature>
<evidence type="ECO:0000313" key="2">
    <source>
        <dbReference type="EMBL" id="QDS75497.1"/>
    </source>
</evidence>
<dbReference type="Proteomes" id="UP000316270">
    <property type="component" value="Chromosome 13"/>
</dbReference>
<evidence type="ECO:0000313" key="3">
    <source>
        <dbReference type="Proteomes" id="UP000316270"/>
    </source>
</evidence>
<accession>A0A517LIQ2</accession>
<gene>
    <name evidence="2" type="ORF">FKW77_004801</name>
</gene>